<evidence type="ECO:0000259" key="14">
    <source>
        <dbReference type="Pfam" id="PF00593"/>
    </source>
</evidence>
<dbReference type="InterPro" id="IPR037066">
    <property type="entry name" value="Plug_dom_sf"/>
</dbReference>
<dbReference type="RefSeq" id="WP_323328700.1">
    <property type="nucleotide sequence ID" value="NZ_JAYGIL010000010.1"/>
</dbReference>
<dbReference type="PANTHER" id="PTHR32552">
    <property type="entry name" value="FERRICHROME IRON RECEPTOR-RELATED"/>
    <property type="match status" value="1"/>
</dbReference>
<dbReference type="SUPFAM" id="SSF56935">
    <property type="entry name" value="Porins"/>
    <property type="match status" value="1"/>
</dbReference>
<evidence type="ECO:0000256" key="12">
    <source>
        <dbReference type="PROSITE-ProRule" id="PRU01360"/>
    </source>
</evidence>
<evidence type="ECO:0000256" key="13">
    <source>
        <dbReference type="RuleBase" id="RU003357"/>
    </source>
</evidence>
<evidence type="ECO:0000256" key="6">
    <source>
        <dbReference type="ARBA" id="ARBA00022729"/>
    </source>
</evidence>
<evidence type="ECO:0000256" key="4">
    <source>
        <dbReference type="ARBA" id="ARBA00022496"/>
    </source>
</evidence>
<evidence type="ECO:0000259" key="15">
    <source>
        <dbReference type="Pfam" id="PF07715"/>
    </source>
</evidence>
<accession>A0ABU5S4K7</accession>
<dbReference type="EMBL" id="JAYGIL010000010">
    <property type="protein sequence ID" value="MEA5403316.1"/>
    <property type="molecule type" value="Genomic_DNA"/>
</dbReference>
<dbReference type="InterPro" id="IPR000531">
    <property type="entry name" value="Beta-barrel_TonB"/>
</dbReference>
<evidence type="ECO:0000256" key="9">
    <source>
        <dbReference type="ARBA" id="ARBA00023077"/>
    </source>
</evidence>
<feature type="domain" description="TonB-dependent receptor-like beta-barrel" evidence="14">
    <location>
        <begin position="377"/>
        <end position="921"/>
    </location>
</feature>
<evidence type="ECO:0000313" key="16">
    <source>
        <dbReference type="EMBL" id="MEA5403316.1"/>
    </source>
</evidence>
<dbReference type="InterPro" id="IPR012910">
    <property type="entry name" value="Plug_dom"/>
</dbReference>
<keyword evidence="3 12" id="KW-1134">Transmembrane beta strand</keyword>
<comment type="caution">
    <text evidence="16">The sequence shown here is derived from an EMBL/GenBank/DDBJ whole genome shotgun (WGS) entry which is preliminary data.</text>
</comment>
<comment type="subcellular location">
    <subcellularLocation>
        <location evidence="1 12">Cell outer membrane</location>
        <topology evidence="1 12">Multi-pass membrane protein</topology>
    </subcellularLocation>
</comment>
<dbReference type="Proteomes" id="UP001303899">
    <property type="component" value="Unassembled WGS sequence"/>
</dbReference>
<evidence type="ECO:0000256" key="7">
    <source>
        <dbReference type="ARBA" id="ARBA00023004"/>
    </source>
</evidence>
<reference evidence="16 17" key="1">
    <citation type="submission" date="2023-12" db="EMBL/GenBank/DDBJ databases">
        <title>Novel species of the genus Arcicella isolated from rivers.</title>
        <authorList>
            <person name="Lu H."/>
        </authorList>
    </citation>
    <scope>NUCLEOTIDE SEQUENCE [LARGE SCALE GENOMIC DNA]</scope>
    <source>
        <strain evidence="16 17">DC2W</strain>
    </source>
</reference>
<dbReference type="Gene3D" id="2.60.40.1120">
    <property type="entry name" value="Carboxypeptidase-like, regulatory domain"/>
    <property type="match status" value="1"/>
</dbReference>
<keyword evidence="8" id="KW-0406">Ion transport</keyword>
<keyword evidence="9 13" id="KW-0798">TonB box</keyword>
<comment type="similarity">
    <text evidence="12 13">Belongs to the TonB-dependent receptor family.</text>
</comment>
<dbReference type="InterPro" id="IPR008969">
    <property type="entry name" value="CarboxyPept-like_regulatory"/>
</dbReference>
<dbReference type="PANTHER" id="PTHR32552:SF89">
    <property type="entry name" value="CATECHOLATE SIDEROPHORE RECEPTOR FIU"/>
    <property type="match status" value="1"/>
</dbReference>
<feature type="domain" description="TonB-dependent receptor plug" evidence="15">
    <location>
        <begin position="142"/>
        <end position="257"/>
    </location>
</feature>
<dbReference type="SUPFAM" id="SSF49464">
    <property type="entry name" value="Carboxypeptidase regulatory domain-like"/>
    <property type="match status" value="1"/>
</dbReference>
<evidence type="ECO:0000313" key="17">
    <source>
        <dbReference type="Proteomes" id="UP001303899"/>
    </source>
</evidence>
<keyword evidence="4" id="KW-0410">Iron transport</keyword>
<keyword evidence="6" id="KW-0732">Signal</keyword>
<protein>
    <submittedName>
        <fullName evidence="16">TonB-dependent receptor</fullName>
    </submittedName>
</protein>
<proteinExistence type="inferred from homology"/>
<dbReference type="Pfam" id="PF07715">
    <property type="entry name" value="Plug"/>
    <property type="match status" value="1"/>
</dbReference>
<evidence type="ECO:0000256" key="3">
    <source>
        <dbReference type="ARBA" id="ARBA00022452"/>
    </source>
</evidence>
<keyword evidence="2 12" id="KW-0813">Transport</keyword>
<evidence type="ECO:0000256" key="5">
    <source>
        <dbReference type="ARBA" id="ARBA00022692"/>
    </source>
</evidence>
<name>A0ABU5S4K7_9BACT</name>
<dbReference type="InterPro" id="IPR039426">
    <property type="entry name" value="TonB-dep_rcpt-like"/>
</dbReference>
<keyword evidence="16" id="KW-0675">Receptor</keyword>
<dbReference type="Gene3D" id="2.40.170.20">
    <property type="entry name" value="TonB-dependent receptor, beta-barrel domain"/>
    <property type="match status" value="1"/>
</dbReference>
<keyword evidence="17" id="KW-1185">Reference proteome</keyword>
<keyword evidence="10 12" id="KW-0472">Membrane</keyword>
<evidence type="ECO:0000256" key="10">
    <source>
        <dbReference type="ARBA" id="ARBA00023136"/>
    </source>
</evidence>
<organism evidence="16 17">
    <name type="scientific">Arcicella gelida</name>
    <dbReference type="NCBI Taxonomy" id="2984195"/>
    <lineage>
        <taxon>Bacteria</taxon>
        <taxon>Pseudomonadati</taxon>
        <taxon>Bacteroidota</taxon>
        <taxon>Cytophagia</taxon>
        <taxon>Cytophagales</taxon>
        <taxon>Flectobacillaceae</taxon>
        <taxon>Arcicella</taxon>
    </lineage>
</organism>
<dbReference type="PROSITE" id="PS52016">
    <property type="entry name" value="TONB_DEPENDENT_REC_3"/>
    <property type="match status" value="1"/>
</dbReference>
<keyword evidence="5 12" id="KW-0812">Transmembrane</keyword>
<evidence type="ECO:0000256" key="1">
    <source>
        <dbReference type="ARBA" id="ARBA00004571"/>
    </source>
</evidence>
<dbReference type="Pfam" id="PF13715">
    <property type="entry name" value="CarbopepD_reg_2"/>
    <property type="match status" value="1"/>
</dbReference>
<evidence type="ECO:0000256" key="2">
    <source>
        <dbReference type="ARBA" id="ARBA00022448"/>
    </source>
</evidence>
<gene>
    <name evidence="16" type="ORF">VB776_10345</name>
</gene>
<keyword evidence="11 12" id="KW-0998">Cell outer membrane</keyword>
<dbReference type="Gene3D" id="2.170.130.10">
    <property type="entry name" value="TonB-dependent receptor, plug domain"/>
    <property type="match status" value="1"/>
</dbReference>
<keyword evidence="7" id="KW-0408">Iron</keyword>
<dbReference type="Pfam" id="PF00593">
    <property type="entry name" value="TonB_dep_Rec_b-barrel"/>
    <property type="match status" value="1"/>
</dbReference>
<evidence type="ECO:0000256" key="11">
    <source>
        <dbReference type="ARBA" id="ARBA00023237"/>
    </source>
</evidence>
<dbReference type="InterPro" id="IPR036942">
    <property type="entry name" value="Beta-barrel_TonB_sf"/>
</dbReference>
<sequence length="976" mass="107029">MKKNYYSFMKSFKISFLQGLILIGTAFVPNEVQASVGLTSIKYERKMSVSITGTILGEKKEPVVGATIMVKGTKQGVITDLSGHFKIDVIDPNSTLVISSVGYVTKEVTLSGRTSLIIELLEDVDALEEVVVTGVFDKRSRMESSVAISVLNTKQIQMQAPLSAADLLKNISGVFVNSAPGEIRNTVTSRGVTTGGIDGSSGYYYVSMQEDGLPVFNGTFGTFGPDYFLRSDITIGKLEAVKGGTASILGNNAPGGIFNYVSKTGGTEFAGEVRGKYGLEGNGINPYYRFEANFGGPLSKDKTLTYNIGGFWRQNDGARYPGYPMNEGGQVKANVVKHFKNSSLKFYAKYLNDRNTWFEYLPTIGFTNPQLVPGFKQTNSVMIPPVTAEYTINDTGEKQTFDSRDKIHSKELSFSLNYDLHFGTGWTFENKFKYSDKSSFWNATSVPYPIAVDNVIFYGLNNLAGKFGTYDFIDLATGQNLLKVNQGLNFVNGVPAGIKFSVLNGSLPGANASPNSLIFNPLVVFDNKGNEFIENATLSKKINHMSFTGGIFYSVSDISRKNPSGVGTMYNQMTSPRISPTAITYTDAKGVVYQITNPDGITGGMGRSVATSIFNVKQSQLATFFGHNWEISPKLNLDWGVRYETIRVKGTNQIATQFAATDGGTDKNPLTLYDNYSAKITKKYSYDKPIETFSFSGGLNYRFNDGLAIYGRYSQGSKSPDLSMFLNVSAAADERFINPIAQKIQQLEAGIKLKKGNASLFITPFYSLLSNVPQQVQGQETADVSTLYVTPVVYNKYQTQGIEFESNYAFTKKFSVRAVATFQKSVALDYGTWDLGANGNADDKVVYYSGNETDNNARVILRVSPSYTTGKLFASIDWSYMGSRMANVANTFKLPSFNQSNLNVGYTVNKNISLQANINNLFNQNGVMSWSAPGSFPASLNTQGFTKANLEANPNAVYYTLSLPPRAYFLTLSYKF</sequence>
<evidence type="ECO:0000256" key="8">
    <source>
        <dbReference type="ARBA" id="ARBA00023065"/>
    </source>
</evidence>